<proteinExistence type="inferred from homology"/>
<dbReference type="InterPro" id="IPR036291">
    <property type="entry name" value="NAD(P)-bd_dom_sf"/>
</dbReference>
<comment type="caution">
    <text evidence="7">The sequence shown here is derived from an EMBL/GenBank/DDBJ whole genome shotgun (WGS) entry which is preliminary data.</text>
</comment>
<name>A0AAD3CQV4_9STRA</name>
<dbReference type="Proteomes" id="UP001054902">
    <property type="component" value="Unassembled WGS sequence"/>
</dbReference>
<dbReference type="SUPFAM" id="SSF102462">
    <property type="entry name" value="Peptidyl-tRNA hydrolase II"/>
    <property type="match status" value="1"/>
</dbReference>
<dbReference type="AlphaFoldDB" id="A0AAD3CQV4"/>
<evidence type="ECO:0000259" key="6">
    <source>
        <dbReference type="Pfam" id="PF13460"/>
    </source>
</evidence>
<evidence type="ECO:0000256" key="5">
    <source>
        <dbReference type="SAM" id="SignalP"/>
    </source>
</evidence>
<feature type="signal peptide" evidence="5">
    <location>
        <begin position="1"/>
        <end position="16"/>
    </location>
</feature>
<evidence type="ECO:0000313" key="7">
    <source>
        <dbReference type="EMBL" id="GFH49170.1"/>
    </source>
</evidence>
<dbReference type="PANTHER" id="PTHR12649:SF11">
    <property type="entry name" value="PEPTIDYL-TRNA HYDROLASE 2, MITOCHONDRIAL"/>
    <property type="match status" value="1"/>
</dbReference>
<dbReference type="Pfam" id="PF01981">
    <property type="entry name" value="PTH2"/>
    <property type="match status" value="1"/>
</dbReference>
<evidence type="ECO:0000256" key="4">
    <source>
        <dbReference type="ARBA" id="ARBA00048707"/>
    </source>
</evidence>
<dbReference type="GO" id="GO:0004045">
    <property type="term" value="F:peptidyl-tRNA hydrolase activity"/>
    <property type="evidence" value="ECO:0007669"/>
    <property type="project" value="UniProtKB-EC"/>
</dbReference>
<dbReference type="PANTHER" id="PTHR12649">
    <property type="entry name" value="PEPTIDYL-TRNA HYDROLASE 2"/>
    <property type="match status" value="1"/>
</dbReference>
<dbReference type="InterPro" id="IPR023476">
    <property type="entry name" value="Pep_tRNA_hydro_II_dom_sf"/>
</dbReference>
<keyword evidence="2" id="KW-0378">Hydrolase</keyword>
<reference evidence="7 8" key="1">
    <citation type="journal article" date="2021" name="Sci. Rep.">
        <title>The genome of the diatom Chaetoceros tenuissimus carries an ancient integrated fragment of an extant virus.</title>
        <authorList>
            <person name="Hongo Y."/>
            <person name="Kimura K."/>
            <person name="Takaki Y."/>
            <person name="Yoshida Y."/>
            <person name="Baba S."/>
            <person name="Kobayashi G."/>
            <person name="Nagasaki K."/>
            <person name="Hano T."/>
            <person name="Tomaru Y."/>
        </authorList>
    </citation>
    <scope>NUCLEOTIDE SEQUENCE [LARGE SCALE GENOMIC DNA]</scope>
    <source>
        <strain evidence="7 8">NIES-3715</strain>
    </source>
</reference>
<organism evidence="7 8">
    <name type="scientific">Chaetoceros tenuissimus</name>
    <dbReference type="NCBI Taxonomy" id="426638"/>
    <lineage>
        <taxon>Eukaryota</taxon>
        <taxon>Sar</taxon>
        <taxon>Stramenopiles</taxon>
        <taxon>Ochrophyta</taxon>
        <taxon>Bacillariophyta</taxon>
        <taxon>Coscinodiscophyceae</taxon>
        <taxon>Chaetocerotophycidae</taxon>
        <taxon>Chaetocerotales</taxon>
        <taxon>Chaetocerotaceae</taxon>
        <taxon>Chaetoceros</taxon>
    </lineage>
</organism>
<evidence type="ECO:0000256" key="2">
    <source>
        <dbReference type="ARBA" id="ARBA00022801"/>
    </source>
</evidence>
<dbReference type="Gene3D" id="3.40.50.720">
    <property type="entry name" value="NAD(P)-binding Rossmann-like Domain"/>
    <property type="match status" value="1"/>
</dbReference>
<dbReference type="Pfam" id="PF13460">
    <property type="entry name" value="NAD_binding_10"/>
    <property type="match status" value="1"/>
</dbReference>
<feature type="domain" description="NAD(P)-binding" evidence="6">
    <location>
        <begin position="56"/>
        <end position="276"/>
    </location>
</feature>
<keyword evidence="5" id="KW-0732">Signal</keyword>
<dbReference type="EMBL" id="BLLK01000032">
    <property type="protein sequence ID" value="GFH49170.1"/>
    <property type="molecule type" value="Genomic_DNA"/>
</dbReference>
<gene>
    <name evidence="7" type="ORF">CTEN210_05646</name>
</gene>
<keyword evidence="8" id="KW-1185">Reference proteome</keyword>
<dbReference type="CDD" id="cd02430">
    <property type="entry name" value="PTH2"/>
    <property type="match status" value="1"/>
</dbReference>
<protein>
    <recommendedName>
        <fullName evidence="1">peptidyl-tRNA hydrolase</fullName>
        <ecNumber evidence="1">3.1.1.29</ecNumber>
    </recommendedName>
</protein>
<feature type="chain" id="PRO_5042144081" description="peptidyl-tRNA hydrolase" evidence="5">
    <location>
        <begin position="17"/>
        <end position="520"/>
    </location>
</feature>
<evidence type="ECO:0000256" key="3">
    <source>
        <dbReference type="ARBA" id="ARBA00038050"/>
    </source>
</evidence>
<accession>A0AAD3CQV4</accession>
<comment type="similarity">
    <text evidence="3">Belongs to the PTH2 family.</text>
</comment>
<dbReference type="InterPro" id="IPR002833">
    <property type="entry name" value="PTH2"/>
</dbReference>
<dbReference type="FunFam" id="3.40.1490.10:FF:000001">
    <property type="entry name" value="Peptidyl-tRNA hydrolase 2"/>
    <property type="match status" value="1"/>
</dbReference>
<dbReference type="InterPro" id="IPR016040">
    <property type="entry name" value="NAD(P)-bd_dom"/>
</dbReference>
<dbReference type="GO" id="GO:0005829">
    <property type="term" value="C:cytosol"/>
    <property type="evidence" value="ECO:0007669"/>
    <property type="project" value="TreeGrafter"/>
</dbReference>
<dbReference type="NCBIfam" id="TIGR00283">
    <property type="entry name" value="arch_pth2"/>
    <property type="match status" value="1"/>
</dbReference>
<dbReference type="Gene3D" id="3.40.1490.10">
    <property type="entry name" value="Bit1"/>
    <property type="match status" value="1"/>
</dbReference>
<evidence type="ECO:0000313" key="8">
    <source>
        <dbReference type="Proteomes" id="UP001054902"/>
    </source>
</evidence>
<dbReference type="EC" id="3.1.1.29" evidence="1"/>
<sequence length="520" mass="55814">MLKLFALLQLFAMCSAFGDFKMPKFELPWDKPVANGSPSGASSTALQPGDTIAVVGASGNVGKLVALRLSDTYKVNGIVRDASSVEKFFEGREDSIKLFEANLLDEMRCASDGEDFACPDKLIEPLRNANAIVICSGTTAFPTKAWTKSGEDEVSSYVLKSLLDNSFSIKKTISSLDEQGLNTPNNVDAKSNEFIVKAWNKACKATQKRIIMLSSIGVQRRESMPFPILNTCGVLDAKAAGEKAIEDAAKENGYSYTIIRPGQLFGGPYDNNYYLGTLFQLDKDAATQDVQVGKGDELLGDTLRSTLAEVTAQIAEGDYARDLDFAVVNVKGESPTVDIVKERLTGALLPSLAFVFLQNKEVKKIDNISIGSGEEYDDEGDDDSSAAPDVATDISQAWGMKDAPYKMVLCVNTSLGMGKGKIAAQCCHAAVGCYKRARTACPAGLAAWERTGCAKIAVKCPDEKEMMEEILVKAIQAGIPAYFVEDAGRTQIAAGSRTVLGLGPAPVYAFEGITSHLKLM</sequence>
<comment type="catalytic activity">
    <reaction evidence="4">
        <text>an N-acyl-L-alpha-aminoacyl-tRNA + H2O = an N-acyl-L-amino acid + a tRNA + H(+)</text>
        <dbReference type="Rhea" id="RHEA:54448"/>
        <dbReference type="Rhea" id="RHEA-COMP:10123"/>
        <dbReference type="Rhea" id="RHEA-COMP:13883"/>
        <dbReference type="ChEBI" id="CHEBI:15377"/>
        <dbReference type="ChEBI" id="CHEBI:15378"/>
        <dbReference type="ChEBI" id="CHEBI:59874"/>
        <dbReference type="ChEBI" id="CHEBI:78442"/>
        <dbReference type="ChEBI" id="CHEBI:138191"/>
        <dbReference type="EC" id="3.1.1.29"/>
    </reaction>
</comment>
<evidence type="ECO:0000256" key="1">
    <source>
        <dbReference type="ARBA" id="ARBA00013260"/>
    </source>
</evidence>
<dbReference type="SUPFAM" id="SSF51735">
    <property type="entry name" value="NAD(P)-binding Rossmann-fold domains"/>
    <property type="match status" value="1"/>
</dbReference>